<dbReference type="GO" id="GO:0005634">
    <property type="term" value="C:nucleus"/>
    <property type="evidence" value="ECO:0007669"/>
    <property type="project" value="TreeGrafter"/>
</dbReference>
<dbReference type="OrthoDB" id="5860400at2759"/>
<evidence type="ECO:0000313" key="8">
    <source>
        <dbReference type="Proteomes" id="UP000031036"/>
    </source>
</evidence>
<name>A0A0B2UVG3_TOXCA</name>
<dbReference type="GO" id="GO:0000460">
    <property type="term" value="P:maturation of 5.8S rRNA"/>
    <property type="evidence" value="ECO:0007669"/>
    <property type="project" value="TreeGrafter"/>
</dbReference>
<protein>
    <submittedName>
        <fullName evidence="7">Superkiller viralicidic activity 2-like 2</fullName>
    </submittedName>
</protein>
<keyword evidence="8" id="KW-1185">Reference proteome</keyword>
<dbReference type="OMA" id="NIKPEQC"/>
<keyword evidence="2" id="KW-0378">Hydrolase</keyword>
<dbReference type="Proteomes" id="UP000031036">
    <property type="component" value="Unassembled WGS sequence"/>
</dbReference>
<dbReference type="GO" id="GO:0005524">
    <property type="term" value="F:ATP binding"/>
    <property type="evidence" value="ECO:0007669"/>
    <property type="project" value="UniProtKB-KW"/>
</dbReference>
<evidence type="ECO:0000256" key="1">
    <source>
        <dbReference type="ARBA" id="ARBA00022741"/>
    </source>
</evidence>
<evidence type="ECO:0000313" key="7">
    <source>
        <dbReference type="EMBL" id="KHN72795.1"/>
    </source>
</evidence>
<comment type="caution">
    <text evidence="7">The sequence shown here is derived from an EMBL/GenBank/DDBJ whole genome shotgun (WGS) entry which is preliminary data.</text>
</comment>
<dbReference type="InterPro" id="IPR025696">
    <property type="entry name" value="Beta-barrel_MTR4"/>
</dbReference>
<keyword evidence="4" id="KW-0067">ATP-binding</keyword>
<dbReference type="PANTHER" id="PTHR12131">
    <property type="entry name" value="ATP-DEPENDENT RNA AND DNA HELICASE"/>
    <property type="match status" value="1"/>
</dbReference>
<dbReference type="Gene3D" id="2.40.30.300">
    <property type="match status" value="1"/>
</dbReference>
<evidence type="ECO:0000256" key="4">
    <source>
        <dbReference type="ARBA" id="ARBA00022840"/>
    </source>
</evidence>
<organism evidence="7 8">
    <name type="scientific">Toxocara canis</name>
    <name type="common">Canine roundworm</name>
    <dbReference type="NCBI Taxonomy" id="6265"/>
    <lineage>
        <taxon>Eukaryota</taxon>
        <taxon>Metazoa</taxon>
        <taxon>Ecdysozoa</taxon>
        <taxon>Nematoda</taxon>
        <taxon>Chromadorea</taxon>
        <taxon>Rhabditida</taxon>
        <taxon>Spirurina</taxon>
        <taxon>Ascaridomorpha</taxon>
        <taxon>Ascaridoidea</taxon>
        <taxon>Toxocaridae</taxon>
        <taxon>Toxocara</taxon>
    </lineage>
</organism>
<accession>A0A0B2UVG3</accession>
<dbReference type="PANTHER" id="PTHR12131:SF7">
    <property type="entry name" value="EXOSOME RNA HELICASE MTR4"/>
    <property type="match status" value="1"/>
</dbReference>
<keyword evidence="5" id="KW-0175">Coiled coil</keyword>
<dbReference type="GO" id="GO:0016787">
    <property type="term" value="F:hydrolase activity"/>
    <property type="evidence" value="ECO:0007669"/>
    <property type="project" value="UniProtKB-KW"/>
</dbReference>
<evidence type="ECO:0000259" key="6">
    <source>
        <dbReference type="SMART" id="SM01142"/>
    </source>
</evidence>
<feature type="domain" description="ATP-dependent RNA helicase Ski2/MTR4 C-terminal" evidence="6">
    <location>
        <begin position="135"/>
        <end position="245"/>
    </location>
</feature>
<proteinExistence type="predicted"/>
<sequence>MMLDCVTEISAVRIKLPQDVRSRDAKKSVGRTIKEVVRRFNSNLPSLDPLNDMKITDSSLEPHVNKLEALEKRKKSHPIRDDPNFKQLYAKYEKKLELEAEVKAAKAELKKAQSLLQLDELKCRKRVLRRLQYCDESDVITRKGRVACEISAADELLLTEMLFGGQFSQLTPEQMAALLSCFVFEEKANVTKVAEELSGILRVMQIVPMMLDCVTEISAVRIKLPQDVRSRDAKKSVGRTIKVPF</sequence>
<keyword evidence="3" id="KW-0347">Helicase</keyword>
<evidence type="ECO:0000256" key="2">
    <source>
        <dbReference type="ARBA" id="ARBA00022801"/>
    </source>
</evidence>
<dbReference type="Gene3D" id="1.10.3380.30">
    <property type="match status" value="1"/>
</dbReference>
<gene>
    <name evidence="7" type="primary">SKIV2L2</name>
    <name evidence="7" type="ORF">Tcan_07127</name>
</gene>
<feature type="coiled-coil region" evidence="5">
    <location>
        <begin position="95"/>
        <end position="124"/>
    </location>
</feature>
<dbReference type="EMBL" id="JPKZ01003199">
    <property type="protein sequence ID" value="KHN72795.1"/>
    <property type="molecule type" value="Genomic_DNA"/>
</dbReference>
<dbReference type="InterPro" id="IPR050699">
    <property type="entry name" value="RNA-DNA_Helicase"/>
</dbReference>
<evidence type="ECO:0000256" key="3">
    <source>
        <dbReference type="ARBA" id="ARBA00022806"/>
    </source>
</evidence>
<dbReference type="STRING" id="6265.A0A0B2UVG3"/>
<dbReference type="Pfam" id="PF08148">
    <property type="entry name" value="DSHCT"/>
    <property type="match status" value="1"/>
</dbReference>
<evidence type="ECO:0000256" key="5">
    <source>
        <dbReference type="SAM" id="Coils"/>
    </source>
</evidence>
<dbReference type="GO" id="GO:0004386">
    <property type="term" value="F:helicase activity"/>
    <property type="evidence" value="ECO:0007669"/>
    <property type="project" value="UniProtKB-KW"/>
</dbReference>
<reference evidence="7 8" key="1">
    <citation type="submission" date="2014-11" db="EMBL/GenBank/DDBJ databases">
        <title>Genetic blueprint of the zoonotic pathogen Toxocara canis.</title>
        <authorList>
            <person name="Zhu X.-Q."/>
            <person name="Korhonen P.K."/>
            <person name="Cai H."/>
            <person name="Young N.D."/>
            <person name="Nejsum P."/>
            <person name="von Samson-Himmelstjerna G."/>
            <person name="Boag P.R."/>
            <person name="Tan P."/>
            <person name="Li Q."/>
            <person name="Min J."/>
            <person name="Yang Y."/>
            <person name="Wang X."/>
            <person name="Fang X."/>
            <person name="Hall R.S."/>
            <person name="Hofmann A."/>
            <person name="Sternberg P.W."/>
            <person name="Jex A.R."/>
            <person name="Gasser R.B."/>
        </authorList>
    </citation>
    <scope>NUCLEOTIDE SEQUENCE [LARGE SCALE GENOMIC DNA]</scope>
    <source>
        <strain evidence="7">PN_DK_2014</strain>
    </source>
</reference>
<dbReference type="AlphaFoldDB" id="A0A0B2UVG3"/>
<dbReference type="SMART" id="SM01142">
    <property type="entry name" value="DSHCT"/>
    <property type="match status" value="1"/>
</dbReference>
<dbReference type="InterPro" id="IPR012961">
    <property type="entry name" value="Ski2/MTR4_C"/>
</dbReference>
<dbReference type="Pfam" id="PF13234">
    <property type="entry name" value="MTR4_beta-barrel"/>
    <property type="match status" value="2"/>
</dbReference>
<keyword evidence="1" id="KW-0547">Nucleotide-binding</keyword>